<dbReference type="InterPro" id="IPR032637">
    <property type="entry name" value="Phage_holin-like"/>
</dbReference>
<reference evidence="2 3" key="1">
    <citation type="journal article" date="2015" name="Nat. Commun.">
        <title>Lucilia cuprina genome unlocks parasitic fly biology to underpin future interventions.</title>
        <authorList>
            <person name="Anstead C.A."/>
            <person name="Korhonen P.K."/>
            <person name="Young N.D."/>
            <person name="Hall R.S."/>
            <person name="Jex A.R."/>
            <person name="Murali S.C."/>
            <person name="Hughes D.S."/>
            <person name="Lee S.F."/>
            <person name="Perry T."/>
            <person name="Stroehlein A.J."/>
            <person name="Ansell B.R."/>
            <person name="Breugelmans B."/>
            <person name="Hofmann A."/>
            <person name="Qu J."/>
            <person name="Dugan S."/>
            <person name="Lee S.L."/>
            <person name="Chao H."/>
            <person name="Dinh H."/>
            <person name="Han Y."/>
            <person name="Doddapaneni H.V."/>
            <person name="Worley K.C."/>
            <person name="Muzny D.M."/>
            <person name="Ioannidis P."/>
            <person name="Waterhouse R.M."/>
            <person name="Zdobnov E.M."/>
            <person name="James P.J."/>
            <person name="Bagnall N.H."/>
            <person name="Kotze A.C."/>
            <person name="Gibbs R.A."/>
            <person name="Richards S."/>
            <person name="Batterham P."/>
            <person name="Gasser R.B."/>
        </authorList>
    </citation>
    <scope>NUCLEOTIDE SEQUENCE [LARGE SCALE GENOMIC DNA]</scope>
    <source>
        <strain evidence="2 3">LS</strain>
        <tissue evidence="2">Full body</tissue>
    </source>
</reference>
<dbReference type="EMBL" id="JRES01000511">
    <property type="protein sequence ID" value="KNC30484.1"/>
    <property type="molecule type" value="Genomic_DNA"/>
</dbReference>
<gene>
    <name evidence="2" type="ORF">FF38_10504</name>
</gene>
<dbReference type="Pfam" id="PF05449">
    <property type="entry name" value="Phage_holin_3_7"/>
    <property type="match status" value="1"/>
</dbReference>
<sequence>MTTNPIVSPTGVNTLASFGSAMLGGISGYLAGLPTGVLVCAIFGATFYIVINHNNLSWKKQLFFFFMSFYIGTTDAAMVMALIMSKSLSKAGIEYEVDIAVGALVVSAGAQQFKRGLIMRDSIEYCLGFIGRSAADVSLSNGLSYFNAVVCLLIALRLMTYQRNGATHRWFISFASWVIVSATLASAALTFTGKYLFVHPYEIVINVAFCAAIWFAKGLCGFFFNGKREAELKLANFQRTSLENYINSLNTSVSILMDGAKVIQKLNQEQLDATKENDDETRRLNDAIAAGTVRVRFLTSELTKAKARNSLRETGQCHDESGITLGTDDGLRISNTRNSIKADKIQIDYLKGYIRYLEGIIEKHNAEQ</sequence>
<comment type="caution">
    <text evidence="2">The sequence shown here is derived from an EMBL/GenBank/DDBJ whole genome shotgun (WGS) entry which is preliminary data.</text>
</comment>
<accession>A0A0L0CG70</accession>
<dbReference type="InterPro" id="IPR008473">
    <property type="entry name" value="Phage_holin_3_7"/>
</dbReference>
<proteinExistence type="predicted"/>
<feature type="transmembrane region" description="Helical" evidence="1">
    <location>
        <begin position="203"/>
        <end position="224"/>
    </location>
</feature>
<evidence type="ECO:0000313" key="3">
    <source>
        <dbReference type="Proteomes" id="UP000037069"/>
    </source>
</evidence>
<feature type="transmembrane region" description="Helical" evidence="1">
    <location>
        <begin position="171"/>
        <end position="191"/>
    </location>
</feature>
<dbReference type="AlphaFoldDB" id="A0A0L0CG70"/>
<evidence type="ECO:0000256" key="1">
    <source>
        <dbReference type="SAM" id="Phobius"/>
    </source>
</evidence>
<dbReference type="Pfam" id="PF16931">
    <property type="entry name" value="Phage_holin_8"/>
    <property type="match status" value="1"/>
</dbReference>
<feature type="transmembrane region" description="Helical" evidence="1">
    <location>
        <begin position="26"/>
        <end position="50"/>
    </location>
</feature>
<dbReference type="Proteomes" id="UP000037069">
    <property type="component" value="Unassembled WGS sequence"/>
</dbReference>
<organism evidence="2 3">
    <name type="scientific">Lucilia cuprina</name>
    <name type="common">Green bottle fly</name>
    <name type="synonym">Australian sheep blowfly</name>
    <dbReference type="NCBI Taxonomy" id="7375"/>
    <lineage>
        <taxon>Eukaryota</taxon>
        <taxon>Metazoa</taxon>
        <taxon>Ecdysozoa</taxon>
        <taxon>Arthropoda</taxon>
        <taxon>Hexapoda</taxon>
        <taxon>Insecta</taxon>
        <taxon>Pterygota</taxon>
        <taxon>Neoptera</taxon>
        <taxon>Endopterygota</taxon>
        <taxon>Diptera</taxon>
        <taxon>Brachycera</taxon>
        <taxon>Muscomorpha</taxon>
        <taxon>Oestroidea</taxon>
        <taxon>Calliphoridae</taxon>
        <taxon>Luciliinae</taxon>
        <taxon>Lucilia</taxon>
    </lineage>
</organism>
<feature type="transmembrane region" description="Helical" evidence="1">
    <location>
        <begin position="142"/>
        <end position="159"/>
    </location>
</feature>
<keyword evidence="1" id="KW-0812">Transmembrane</keyword>
<feature type="transmembrane region" description="Helical" evidence="1">
    <location>
        <begin position="62"/>
        <end position="84"/>
    </location>
</feature>
<keyword evidence="1" id="KW-1133">Transmembrane helix</keyword>
<protein>
    <submittedName>
        <fullName evidence="2">Uncharacterized protein</fullName>
    </submittedName>
</protein>
<keyword evidence="1" id="KW-0472">Membrane</keyword>
<keyword evidence="3" id="KW-1185">Reference proteome</keyword>
<evidence type="ECO:0000313" key="2">
    <source>
        <dbReference type="EMBL" id="KNC30484.1"/>
    </source>
</evidence>
<name>A0A0L0CG70_LUCCU</name>